<dbReference type="AlphaFoldDB" id="A0A1B6FW03"/>
<gene>
    <name evidence="2" type="ORF">g.37416</name>
</gene>
<evidence type="ECO:0000313" key="2">
    <source>
        <dbReference type="EMBL" id="JAS54378.1"/>
    </source>
</evidence>
<feature type="non-terminal residue" evidence="2">
    <location>
        <position position="102"/>
    </location>
</feature>
<name>A0A1B6FW03_9HEMI</name>
<keyword evidence="1" id="KW-0732">Signal</keyword>
<proteinExistence type="predicted"/>
<protein>
    <submittedName>
        <fullName evidence="2">Uncharacterized protein</fullName>
    </submittedName>
</protein>
<evidence type="ECO:0000256" key="1">
    <source>
        <dbReference type="SAM" id="SignalP"/>
    </source>
</evidence>
<feature type="chain" id="PRO_5008583236" evidence="1">
    <location>
        <begin position="46"/>
        <end position="102"/>
    </location>
</feature>
<sequence>VYNCPCPRNTQQFLTTLNMKRNNHFQALLFATLFSLNCLFPPAAAACTGTSSAVVSALLPLHTGNDCSALQLRGLQQLAALRAVINEVNNELKPQDGLTIGL</sequence>
<reference evidence="2" key="1">
    <citation type="submission" date="2015-11" db="EMBL/GenBank/DDBJ databases">
        <title>De novo transcriptome assembly of four potential Pierce s Disease insect vectors from Arizona vineyards.</title>
        <authorList>
            <person name="Tassone E.E."/>
        </authorList>
    </citation>
    <scope>NUCLEOTIDE SEQUENCE</scope>
</reference>
<feature type="signal peptide" evidence="1">
    <location>
        <begin position="1"/>
        <end position="45"/>
    </location>
</feature>
<feature type="non-terminal residue" evidence="2">
    <location>
        <position position="1"/>
    </location>
</feature>
<organism evidence="2">
    <name type="scientific">Cuerna arida</name>
    <dbReference type="NCBI Taxonomy" id="1464854"/>
    <lineage>
        <taxon>Eukaryota</taxon>
        <taxon>Metazoa</taxon>
        <taxon>Ecdysozoa</taxon>
        <taxon>Arthropoda</taxon>
        <taxon>Hexapoda</taxon>
        <taxon>Insecta</taxon>
        <taxon>Pterygota</taxon>
        <taxon>Neoptera</taxon>
        <taxon>Paraneoptera</taxon>
        <taxon>Hemiptera</taxon>
        <taxon>Auchenorrhyncha</taxon>
        <taxon>Membracoidea</taxon>
        <taxon>Cicadellidae</taxon>
        <taxon>Cicadellinae</taxon>
        <taxon>Proconiini</taxon>
        <taxon>Cuerna</taxon>
    </lineage>
</organism>
<dbReference type="EMBL" id="GECZ01015391">
    <property type="protein sequence ID" value="JAS54378.1"/>
    <property type="molecule type" value="Transcribed_RNA"/>
</dbReference>
<accession>A0A1B6FW03</accession>